<organism evidence="1 2">
    <name type="scientific">Claviceps pusilla</name>
    <dbReference type="NCBI Taxonomy" id="123648"/>
    <lineage>
        <taxon>Eukaryota</taxon>
        <taxon>Fungi</taxon>
        <taxon>Dikarya</taxon>
        <taxon>Ascomycota</taxon>
        <taxon>Pezizomycotina</taxon>
        <taxon>Sordariomycetes</taxon>
        <taxon>Hypocreomycetidae</taxon>
        <taxon>Hypocreales</taxon>
        <taxon>Clavicipitaceae</taxon>
        <taxon>Claviceps</taxon>
    </lineage>
</organism>
<protein>
    <submittedName>
        <fullName evidence="1">Uncharacterized protein</fullName>
    </submittedName>
</protein>
<comment type="caution">
    <text evidence="1">The sequence shown here is derived from an EMBL/GenBank/DDBJ whole genome shotgun (WGS) entry which is preliminary data.</text>
</comment>
<gene>
    <name evidence="1" type="ORF">E4U43_002090</name>
</gene>
<name>A0A9P7SYR4_9HYPO</name>
<dbReference type="EMBL" id="SRPW01001717">
    <property type="protein sequence ID" value="KAG5999397.1"/>
    <property type="molecule type" value="Genomic_DNA"/>
</dbReference>
<sequence>MAEVAQLVEVRSAPAMRTRFSLLMAGTLIESSWQVDPVSCWPILIEYVERTLQNMPICSILCMSCAWRLLKRHGPWRVYPFGVRKATFAYRSG</sequence>
<accession>A0A9P7SYR4</accession>
<proteinExistence type="predicted"/>
<dbReference type="AlphaFoldDB" id="A0A9P7SYR4"/>
<reference evidence="1" key="1">
    <citation type="journal article" date="2020" name="bioRxiv">
        <title>Whole genome comparisons of ergot fungi reveals the divergence and evolution of species within the genus Claviceps are the result of varying mechanisms driving genome evolution and host range expansion.</title>
        <authorList>
            <person name="Wyka S.A."/>
            <person name="Mondo S.J."/>
            <person name="Liu M."/>
            <person name="Dettman J."/>
            <person name="Nalam V."/>
            <person name="Broders K.D."/>
        </authorList>
    </citation>
    <scope>NUCLEOTIDE SEQUENCE</scope>
    <source>
        <strain evidence="1">CCC 602</strain>
    </source>
</reference>
<evidence type="ECO:0000313" key="1">
    <source>
        <dbReference type="EMBL" id="KAG5999397.1"/>
    </source>
</evidence>
<keyword evidence="2" id="KW-1185">Reference proteome</keyword>
<dbReference type="Proteomes" id="UP000748025">
    <property type="component" value="Unassembled WGS sequence"/>
</dbReference>
<evidence type="ECO:0000313" key="2">
    <source>
        <dbReference type="Proteomes" id="UP000748025"/>
    </source>
</evidence>